<proteinExistence type="predicted"/>
<reference evidence="1" key="2">
    <citation type="submission" date="2025-08" db="UniProtKB">
        <authorList>
            <consortium name="Ensembl"/>
        </authorList>
    </citation>
    <scope>IDENTIFICATION</scope>
</reference>
<name>A0A8C4MFM9_EQUAS</name>
<organism evidence="1 2">
    <name type="scientific">Equus asinus</name>
    <name type="common">Donkey</name>
    <name type="synonym">Equus africanus asinus</name>
    <dbReference type="NCBI Taxonomy" id="9793"/>
    <lineage>
        <taxon>Eukaryota</taxon>
        <taxon>Metazoa</taxon>
        <taxon>Chordata</taxon>
        <taxon>Craniata</taxon>
        <taxon>Vertebrata</taxon>
        <taxon>Euteleostomi</taxon>
        <taxon>Mammalia</taxon>
        <taxon>Eutheria</taxon>
        <taxon>Laurasiatheria</taxon>
        <taxon>Perissodactyla</taxon>
        <taxon>Equidae</taxon>
        <taxon>Equus</taxon>
    </lineage>
</organism>
<evidence type="ECO:0000313" key="1">
    <source>
        <dbReference type="Ensembl" id="ENSEASP00005026517.1"/>
    </source>
</evidence>
<dbReference type="GeneTree" id="ENSGT00910000147044"/>
<dbReference type="Proteomes" id="UP000694387">
    <property type="component" value="Chromosome 12"/>
</dbReference>
<sequence length="73" mass="8432">MHSEDMQEIVQEKIWQKRQVKSFPFLPGRSAGGPRKGLLYLWPQFPEMWRSLNSPASGEKSPNILHTTGIYAF</sequence>
<dbReference type="Ensembl" id="ENSEAST00005028795.2">
    <property type="protein sequence ID" value="ENSEASP00005026517.1"/>
    <property type="gene ID" value="ENSEASG00005018105.2"/>
</dbReference>
<keyword evidence="2" id="KW-1185">Reference proteome</keyword>
<reference evidence="1" key="3">
    <citation type="submission" date="2025-09" db="UniProtKB">
        <authorList>
            <consortium name="Ensembl"/>
        </authorList>
    </citation>
    <scope>IDENTIFICATION</scope>
</reference>
<evidence type="ECO:0000313" key="2">
    <source>
        <dbReference type="Proteomes" id="UP000694387"/>
    </source>
</evidence>
<dbReference type="AlphaFoldDB" id="A0A8C4MFM9"/>
<accession>A0A8C4MFM9</accession>
<reference evidence="1 2" key="1">
    <citation type="journal article" date="2020" name="Nat. Commun.">
        <title>Donkey genomes provide new insights into domestication and selection for coat color.</title>
        <authorList>
            <person name="Wang"/>
            <person name="C."/>
            <person name="Li"/>
            <person name="H."/>
            <person name="Guo"/>
            <person name="Y."/>
            <person name="Huang"/>
            <person name="J."/>
            <person name="Sun"/>
            <person name="Y."/>
            <person name="Min"/>
            <person name="J."/>
            <person name="Wang"/>
            <person name="J."/>
            <person name="Fang"/>
            <person name="X."/>
            <person name="Zhao"/>
            <person name="Z."/>
            <person name="Wang"/>
            <person name="S."/>
            <person name="Zhang"/>
            <person name="Y."/>
            <person name="Liu"/>
            <person name="Q."/>
            <person name="Jiang"/>
            <person name="Q."/>
            <person name="Wang"/>
            <person name="X."/>
            <person name="Guo"/>
            <person name="Y."/>
            <person name="Yang"/>
            <person name="C."/>
            <person name="Wang"/>
            <person name="Y."/>
            <person name="Tian"/>
            <person name="F."/>
            <person name="Zhuang"/>
            <person name="G."/>
            <person name="Fan"/>
            <person name="Y."/>
            <person name="Gao"/>
            <person name="Q."/>
            <person name="Li"/>
            <person name="Y."/>
            <person name="Ju"/>
            <person name="Z."/>
            <person name="Li"/>
            <person name="J."/>
            <person name="Li"/>
            <person name="R."/>
            <person name="Hou"/>
            <person name="M."/>
            <person name="Yang"/>
            <person name="G."/>
            <person name="Liu"/>
            <person name="G."/>
            <person name="Liu"/>
            <person name="W."/>
            <person name="Guo"/>
            <person name="J."/>
            <person name="Pan"/>
            <person name="S."/>
            <person name="Fan"/>
            <person name="G."/>
            <person name="Zhang"/>
            <person name="W."/>
            <person name="Zhang"/>
            <person name="R."/>
            <person name="Yu"/>
            <person name="J."/>
            <person name="Zhang"/>
            <person name="X."/>
            <person name="Yin"/>
            <person name="Q."/>
            <person name="Ji"/>
            <person name="C."/>
            <person name="Jin"/>
            <person name="Y."/>
            <person name="Yue"/>
            <person name="G."/>
            <person name="Liu"/>
            <person name="M."/>
            <person name="Xu"/>
            <person name="J."/>
            <person name="Liu"/>
            <person name="S."/>
            <person name="Jordana"/>
            <person name="J."/>
            <person name="Noce"/>
            <person name="A."/>
            <person name="Amills"/>
            <person name="M."/>
            <person name="Wu"/>
            <person name="D.D."/>
            <person name="Li"/>
            <person name="S."/>
            <person name="Zhou"/>
            <person name="X. and Zhong"/>
            <person name="J."/>
        </authorList>
    </citation>
    <scope>NUCLEOTIDE SEQUENCE [LARGE SCALE GENOMIC DNA]</scope>
</reference>
<protein>
    <submittedName>
        <fullName evidence="1">Uncharacterized protein</fullName>
    </submittedName>
</protein>